<dbReference type="PANTHER" id="PTHR42894">
    <property type="entry name" value="N-(5'-PHOSPHORIBOSYL)ANTHRANILATE ISOMERASE"/>
    <property type="match status" value="1"/>
</dbReference>
<evidence type="ECO:0000256" key="3">
    <source>
        <dbReference type="ARBA" id="ARBA00012572"/>
    </source>
</evidence>
<organism evidence="11 12">
    <name type="scientific">Rubritalea tangerina</name>
    <dbReference type="NCBI Taxonomy" id="430798"/>
    <lineage>
        <taxon>Bacteria</taxon>
        <taxon>Pseudomonadati</taxon>
        <taxon>Verrucomicrobiota</taxon>
        <taxon>Verrucomicrobiia</taxon>
        <taxon>Verrucomicrobiales</taxon>
        <taxon>Rubritaleaceae</taxon>
        <taxon>Rubritalea</taxon>
    </lineage>
</organism>
<gene>
    <name evidence="9" type="primary">trpF</name>
    <name evidence="11" type="ORF">ACFSW8_04165</name>
</gene>
<keyword evidence="7 9" id="KW-0057">Aromatic amino acid biosynthesis</keyword>
<keyword evidence="12" id="KW-1185">Reference proteome</keyword>
<dbReference type="EC" id="5.3.1.24" evidence="3 9"/>
<dbReference type="EMBL" id="JBHUJB010000020">
    <property type="protein sequence ID" value="MFD2158089.1"/>
    <property type="molecule type" value="Genomic_DNA"/>
</dbReference>
<comment type="pathway">
    <text evidence="2 9">Amino-acid biosynthesis; L-tryptophan biosynthesis; L-tryptophan from chorismate: step 3/5.</text>
</comment>
<dbReference type="Pfam" id="PF00697">
    <property type="entry name" value="PRAI"/>
    <property type="match status" value="1"/>
</dbReference>
<keyword evidence="8 9" id="KW-0413">Isomerase</keyword>
<comment type="similarity">
    <text evidence="9">Belongs to the TrpF family.</text>
</comment>
<dbReference type="InterPro" id="IPR001240">
    <property type="entry name" value="PRAI_dom"/>
</dbReference>
<dbReference type="Gene3D" id="3.20.20.70">
    <property type="entry name" value="Aldolase class I"/>
    <property type="match status" value="1"/>
</dbReference>
<evidence type="ECO:0000256" key="4">
    <source>
        <dbReference type="ARBA" id="ARBA00022272"/>
    </source>
</evidence>
<sequence length="218" mass="23392">MNDFFDPSSTSLKVCGVTQPHDAHQLIEESIPALGVNFWPKSKRFIPPHQAAKFLKPIKNKILRVGVFVNADPNQVLDLLENDTIDVAQFHGDESPAYCAPFADANHPFIRALGVKDATSLTNLLDYRATAILLDAHAPGVYGGTGEAFDWNLAKKVIQQHPTLPILLAGGITAENAAQATASVHPAALDLASGSESSPGIKDFNKIRAIQDAIHSAQ</sequence>
<keyword evidence="6 9" id="KW-0822">Tryptophan biosynthesis</keyword>
<dbReference type="SUPFAM" id="SSF51366">
    <property type="entry name" value="Ribulose-phoshate binding barrel"/>
    <property type="match status" value="1"/>
</dbReference>
<evidence type="ECO:0000256" key="5">
    <source>
        <dbReference type="ARBA" id="ARBA00022605"/>
    </source>
</evidence>
<proteinExistence type="inferred from homology"/>
<dbReference type="InterPro" id="IPR011060">
    <property type="entry name" value="RibuloseP-bd_barrel"/>
</dbReference>
<comment type="caution">
    <text evidence="11">The sequence shown here is derived from an EMBL/GenBank/DDBJ whole genome shotgun (WGS) entry which is preliminary data.</text>
</comment>
<name>A0ABW4Z806_9BACT</name>
<accession>A0ABW4Z806</accession>
<dbReference type="PANTHER" id="PTHR42894:SF1">
    <property type="entry name" value="N-(5'-PHOSPHORIBOSYL)ANTHRANILATE ISOMERASE"/>
    <property type="match status" value="1"/>
</dbReference>
<evidence type="ECO:0000256" key="1">
    <source>
        <dbReference type="ARBA" id="ARBA00001164"/>
    </source>
</evidence>
<evidence type="ECO:0000256" key="2">
    <source>
        <dbReference type="ARBA" id="ARBA00004664"/>
    </source>
</evidence>
<keyword evidence="5 9" id="KW-0028">Amino-acid biosynthesis</keyword>
<evidence type="ECO:0000313" key="12">
    <source>
        <dbReference type="Proteomes" id="UP001597389"/>
    </source>
</evidence>
<evidence type="ECO:0000256" key="9">
    <source>
        <dbReference type="HAMAP-Rule" id="MF_00135"/>
    </source>
</evidence>
<dbReference type="Proteomes" id="UP001597389">
    <property type="component" value="Unassembled WGS sequence"/>
</dbReference>
<evidence type="ECO:0000313" key="11">
    <source>
        <dbReference type="EMBL" id="MFD2158089.1"/>
    </source>
</evidence>
<evidence type="ECO:0000256" key="6">
    <source>
        <dbReference type="ARBA" id="ARBA00022822"/>
    </source>
</evidence>
<dbReference type="InterPro" id="IPR044643">
    <property type="entry name" value="TrpF_fam"/>
</dbReference>
<evidence type="ECO:0000256" key="7">
    <source>
        <dbReference type="ARBA" id="ARBA00023141"/>
    </source>
</evidence>
<dbReference type="HAMAP" id="MF_00135">
    <property type="entry name" value="PRAI"/>
    <property type="match status" value="1"/>
</dbReference>
<dbReference type="RefSeq" id="WP_377088855.1">
    <property type="nucleotide sequence ID" value="NZ_JBHSJL010000014.1"/>
</dbReference>
<evidence type="ECO:0000256" key="8">
    <source>
        <dbReference type="ARBA" id="ARBA00023235"/>
    </source>
</evidence>
<dbReference type="GO" id="GO:0016853">
    <property type="term" value="F:isomerase activity"/>
    <property type="evidence" value="ECO:0007669"/>
    <property type="project" value="UniProtKB-KW"/>
</dbReference>
<comment type="catalytic activity">
    <reaction evidence="1 9">
        <text>N-(5-phospho-beta-D-ribosyl)anthranilate = 1-(2-carboxyphenylamino)-1-deoxy-D-ribulose 5-phosphate</text>
        <dbReference type="Rhea" id="RHEA:21540"/>
        <dbReference type="ChEBI" id="CHEBI:18277"/>
        <dbReference type="ChEBI" id="CHEBI:58613"/>
        <dbReference type="EC" id="5.3.1.24"/>
    </reaction>
</comment>
<reference evidence="12" key="1">
    <citation type="journal article" date="2019" name="Int. J. Syst. Evol. Microbiol.">
        <title>The Global Catalogue of Microorganisms (GCM) 10K type strain sequencing project: providing services to taxonomists for standard genome sequencing and annotation.</title>
        <authorList>
            <consortium name="The Broad Institute Genomics Platform"/>
            <consortium name="The Broad Institute Genome Sequencing Center for Infectious Disease"/>
            <person name="Wu L."/>
            <person name="Ma J."/>
        </authorList>
    </citation>
    <scope>NUCLEOTIDE SEQUENCE [LARGE SCALE GENOMIC DNA]</scope>
    <source>
        <strain evidence="12">CCUG 57942</strain>
    </source>
</reference>
<protein>
    <recommendedName>
        <fullName evidence="4 9">N-(5'-phosphoribosyl)anthranilate isomerase</fullName>
        <shortName evidence="9">PRAI</shortName>
        <ecNumber evidence="3 9">5.3.1.24</ecNumber>
    </recommendedName>
</protein>
<dbReference type="CDD" id="cd00405">
    <property type="entry name" value="PRAI"/>
    <property type="match status" value="1"/>
</dbReference>
<feature type="domain" description="N-(5'phosphoribosyl) anthranilate isomerase (PRAI)" evidence="10">
    <location>
        <begin position="13"/>
        <end position="211"/>
    </location>
</feature>
<dbReference type="InterPro" id="IPR013785">
    <property type="entry name" value="Aldolase_TIM"/>
</dbReference>
<evidence type="ECO:0000259" key="10">
    <source>
        <dbReference type="Pfam" id="PF00697"/>
    </source>
</evidence>